<feature type="transmembrane region" description="Helical" evidence="1">
    <location>
        <begin position="300"/>
        <end position="327"/>
    </location>
</feature>
<reference evidence="2 3" key="1">
    <citation type="journal article" date="2015" name="Genome Announc.">
        <title>Complete Genome Sequence of Spiroplasma turonicum Strain Tab4cT, a Parasite of a Horse Fly, Haematopota sp. (Diptera: Tabanidae).</title>
        <authorList>
            <person name="Davis R.E."/>
            <person name="Shao J."/>
            <person name="Zhao Y."/>
            <person name="Gasparich G.E."/>
            <person name="Gaynor B.J."/>
            <person name="Donofrio N."/>
        </authorList>
    </citation>
    <scope>NUCLEOTIDE SEQUENCE [LARGE SCALE GENOMIC DNA]</scope>
    <source>
        <strain evidence="2 3">Tab4c</strain>
    </source>
</reference>
<dbReference type="Proteomes" id="UP000067243">
    <property type="component" value="Chromosome"/>
</dbReference>
<dbReference type="AlphaFoldDB" id="A0A0K1P6T4"/>
<dbReference type="InterPro" id="IPR004695">
    <property type="entry name" value="SLAC1/Mae1/Ssu1/TehA"/>
</dbReference>
<dbReference type="KEGG" id="stur:STURON_00734"/>
<accession>A0A0K1P6T4</accession>
<feature type="transmembrane region" description="Helical" evidence="1">
    <location>
        <begin position="170"/>
        <end position="191"/>
    </location>
</feature>
<gene>
    <name evidence="2" type="ORF">STURON_00734</name>
</gene>
<dbReference type="EMBL" id="CP012328">
    <property type="protein sequence ID" value="AKU79980.1"/>
    <property type="molecule type" value="Genomic_DNA"/>
</dbReference>
<protein>
    <submittedName>
        <fullName evidence="2">Uncharacterized protein</fullName>
    </submittedName>
</protein>
<keyword evidence="1" id="KW-1133">Transmembrane helix</keyword>
<dbReference type="RefSeq" id="WP_144416196.1">
    <property type="nucleotide sequence ID" value="NZ_CP012328.1"/>
</dbReference>
<proteinExistence type="predicted"/>
<dbReference type="GO" id="GO:0055085">
    <property type="term" value="P:transmembrane transport"/>
    <property type="evidence" value="ECO:0007669"/>
    <property type="project" value="InterPro"/>
</dbReference>
<dbReference type="GO" id="GO:0016020">
    <property type="term" value="C:membrane"/>
    <property type="evidence" value="ECO:0007669"/>
    <property type="project" value="InterPro"/>
</dbReference>
<evidence type="ECO:0000313" key="3">
    <source>
        <dbReference type="Proteomes" id="UP000067243"/>
    </source>
</evidence>
<evidence type="ECO:0000313" key="2">
    <source>
        <dbReference type="EMBL" id="AKU79980.1"/>
    </source>
</evidence>
<feature type="transmembrane region" description="Helical" evidence="1">
    <location>
        <begin position="234"/>
        <end position="257"/>
    </location>
</feature>
<evidence type="ECO:0000256" key="1">
    <source>
        <dbReference type="SAM" id="Phobius"/>
    </source>
</evidence>
<name>A0A0K1P6T4_9MOLU</name>
<feature type="transmembrane region" description="Helical" evidence="1">
    <location>
        <begin position="44"/>
        <end position="63"/>
    </location>
</feature>
<feature type="transmembrane region" description="Helical" evidence="1">
    <location>
        <begin position="109"/>
        <end position="133"/>
    </location>
</feature>
<dbReference type="Pfam" id="PF03595">
    <property type="entry name" value="SLAC1"/>
    <property type="match status" value="1"/>
</dbReference>
<keyword evidence="1" id="KW-0472">Membrane</keyword>
<feature type="transmembrane region" description="Helical" evidence="1">
    <location>
        <begin position="79"/>
        <end position="97"/>
    </location>
</feature>
<keyword evidence="1" id="KW-0812">Transmembrane</keyword>
<feature type="transmembrane region" description="Helical" evidence="1">
    <location>
        <begin position="12"/>
        <end position="38"/>
    </location>
</feature>
<organism evidence="2 3">
    <name type="scientific">Spiroplasma turonicum</name>
    <dbReference type="NCBI Taxonomy" id="216946"/>
    <lineage>
        <taxon>Bacteria</taxon>
        <taxon>Bacillati</taxon>
        <taxon>Mycoplasmatota</taxon>
        <taxon>Mollicutes</taxon>
        <taxon>Entomoplasmatales</taxon>
        <taxon>Spiroplasmataceae</taxon>
        <taxon>Spiroplasma</taxon>
    </lineage>
</organism>
<dbReference type="PATRIC" id="fig|216946.3.peg.764"/>
<sequence>MQKHKLFFTNIPFSILSILLVSLTLSGAFKIIIPIVTLDKLLDFILLTISGSLFILIIIKIIFHIKDLSKIIKKNKESVPFFGFVTMSILAFSKYFLSNSTDSIINYNIGLYLWWFGLIFSFSFLLFWVFLNIKNLSYKNFNPSWYIPLNGFIVSSTFDIKYLNKDYFNLWFVIWLLFFILFTITTINLLIKYLNNIDRNECSSFFITFIGIYSLLIITYFYTFKNTNFFLDNLLIVIGFIPIILSFVLYHLIFISLKKEFFHFKHINLCFPLAMATMEKWIYSQYFFNLDSLSVLKKIFYYTFIIDIIITAIFTLYLLGFILSIYIKKYINLHNVKILNNK</sequence>
<keyword evidence="3" id="KW-1185">Reference proteome</keyword>
<feature type="transmembrane region" description="Helical" evidence="1">
    <location>
        <begin position="203"/>
        <end position="222"/>
    </location>
</feature>